<evidence type="ECO:0000256" key="19">
    <source>
        <dbReference type="PIRNR" id="PIRNR017184"/>
    </source>
</evidence>
<comment type="function">
    <text evidence="17">Catalyzes the dehydration of the S-form of NAD(P)HX at the expense of ADP, which is converted to AMP. Together with NAD(P)HX epimerase, which catalyzes the epimerization of the S- and R-forms, the enzyme allows the repair of both epimers of NAD(P)HX, a damaged form of NAD(P)H that is a result of enzymatic or heat-dependent hydration.</text>
</comment>
<dbReference type="InterPro" id="IPR004443">
    <property type="entry name" value="YjeF_N_dom"/>
</dbReference>
<feature type="binding site" evidence="18">
    <location>
        <position position="126"/>
    </location>
    <ligand>
        <name>K(+)</name>
        <dbReference type="ChEBI" id="CHEBI:29103"/>
    </ligand>
</feature>
<dbReference type="Pfam" id="PF01256">
    <property type="entry name" value="Carb_kinase"/>
    <property type="match status" value="1"/>
</dbReference>
<dbReference type="RefSeq" id="WP_079715306.1">
    <property type="nucleotide sequence ID" value="NZ_FUYS01000001.1"/>
</dbReference>
<evidence type="ECO:0000256" key="18">
    <source>
        <dbReference type="HAMAP-Rule" id="MF_01966"/>
    </source>
</evidence>
<dbReference type="Pfam" id="PF03853">
    <property type="entry name" value="YjeF_N"/>
    <property type="match status" value="1"/>
</dbReference>
<keyword evidence="9 18" id="KW-0630">Potassium</keyword>
<evidence type="ECO:0000256" key="2">
    <source>
        <dbReference type="ARBA" id="ARBA00000909"/>
    </source>
</evidence>
<comment type="cofactor">
    <cofactor evidence="17">
        <name>Mg(2+)</name>
        <dbReference type="ChEBI" id="CHEBI:18420"/>
    </cofactor>
</comment>
<keyword evidence="5 18" id="KW-0479">Metal-binding</keyword>
<dbReference type="GO" id="GO:0046496">
    <property type="term" value="P:nicotinamide nucleotide metabolic process"/>
    <property type="evidence" value="ECO:0007669"/>
    <property type="project" value="UniProtKB-UniRule"/>
</dbReference>
<protein>
    <recommendedName>
        <fullName evidence="19">Bifunctional NAD(P)H-hydrate repair enzyme</fullName>
    </recommendedName>
    <alternativeName>
        <fullName evidence="19">Nicotinamide nucleotide repair protein</fullName>
    </alternativeName>
    <domain>
        <recommendedName>
            <fullName evidence="19">ADP-dependent (S)-NAD(P)H-hydrate dehydratase</fullName>
            <ecNumber evidence="19">4.2.1.136</ecNumber>
        </recommendedName>
        <alternativeName>
            <fullName evidence="19">ADP-dependent NAD(P)HX dehydratase</fullName>
        </alternativeName>
    </domain>
    <domain>
        <recommendedName>
            <fullName evidence="19">NAD(P)H-hydrate epimerase</fullName>
            <ecNumber evidence="19">5.1.99.6</ecNumber>
        </recommendedName>
    </domain>
</protein>
<dbReference type="NCBIfam" id="TIGR00197">
    <property type="entry name" value="yjeF_nterm"/>
    <property type="match status" value="1"/>
</dbReference>
<dbReference type="InterPro" id="IPR030677">
    <property type="entry name" value="Nnr"/>
</dbReference>
<dbReference type="HAMAP" id="MF_01966">
    <property type="entry name" value="NADHX_epimerase"/>
    <property type="match status" value="1"/>
</dbReference>
<feature type="binding site" evidence="17">
    <location>
        <position position="433"/>
    </location>
    <ligand>
        <name>(6S)-NADPHX</name>
        <dbReference type="ChEBI" id="CHEBI:64076"/>
    </ligand>
</feature>
<dbReference type="NCBIfam" id="TIGR00196">
    <property type="entry name" value="yjeF_cterm"/>
    <property type="match status" value="1"/>
</dbReference>
<evidence type="ECO:0000256" key="12">
    <source>
        <dbReference type="ARBA" id="ARBA00023239"/>
    </source>
</evidence>
<feature type="binding site" evidence="17">
    <location>
        <position position="432"/>
    </location>
    <ligand>
        <name>AMP</name>
        <dbReference type="ChEBI" id="CHEBI:456215"/>
    </ligand>
</feature>
<feature type="binding site" evidence="18">
    <location>
        <begin position="130"/>
        <end position="136"/>
    </location>
    <ligand>
        <name>(6S)-NADPHX</name>
        <dbReference type="ChEBI" id="CHEBI:64076"/>
    </ligand>
</feature>
<keyword evidence="10 17" id="KW-0520">NAD</keyword>
<dbReference type="EC" id="4.2.1.136" evidence="19"/>
<evidence type="ECO:0000256" key="7">
    <source>
        <dbReference type="ARBA" id="ARBA00022840"/>
    </source>
</evidence>
<dbReference type="PROSITE" id="PS51383">
    <property type="entry name" value="YJEF_C_3"/>
    <property type="match status" value="1"/>
</dbReference>
<comment type="function">
    <text evidence="18">Catalyzes the epimerization of the S- and R-forms of NAD(P)HX, a damaged form of NAD(P)H that is a result of enzymatic or heat-dependent hydration. This is a prerequisite for the S-specific NAD(P)H-hydrate dehydratase to allow the repair of both epimers of NAD(P)HX.</text>
</comment>
<comment type="catalytic activity">
    <reaction evidence="16 17 19">
        <text>(6S)-NADPHX + ADP = AMP + phosphate + NADPH + H(+)</text>
        <dbReference type="Rhea" id="RHEA:32235"/>
        <dbReference type="ChEBI" id="CHEBI:15378"/>
        <dbReference type="ChEBI" id="CHEBI:43474"/>
        <dbReference type="ChEBI" id="CHEBI:57783"/>
        <dbReference type="ChEBI" id="CHEBI:64076"/>
        <dbReference type="ChEBI" id="CHEBI:456215"/>
        <dbReference type="ChEBI" id="CHEBI:456216"/>
        <dbReference type="EC" id="4.2.1.136"/>
    </reaction>
</comment>
<evidence type="ECO:0000256" key="11">
    <source>
        <dbReference type="ARBA" id="ARBA00023235"/>
    </source>
</evidence>
<comment type="catalytic activity">
    <reaction evidence="15 17 19">
        <text>(6S)-NADHX + ADP = AMP + phosphate + NADH + H(+)</text>
        <dbReference type="Rhea" id="RHEA:32223"/>
        <dbReference type="ChEBI" id="CHEBI:15378"/>
        <dbReference type="ChEBI" id="CHEBI:43474"/>
        <dbReference type="ChEBI" id="CHEBI:57945"/>
        <dbReference type="ChEBI" id="CHEBI:64074"/>
        <dbReference type="ChEBI" id="CHEBI:456215"/>
        <dbReference type="ChEBI" id="CHEBI:456216"/>
        <dbReference type="EC" id="4.2.1.136"/>
    </reaction>
</comment>
<comment type="function">
    <text evidence="14 19">Bifunctional enzyme that catalyzes the epimerization of the S- and R-forms of NAD(P)HX and the dehydration of the S-form of NAD(P)HX at the expense of ADP, which is converted to AMP. This allows the repair of both epimers of NAD(P)HX, a damaged form of NAD(P)H that is a result of enzymatic or heat-dependent hydration.</text>
</comment>
<keyword evidence="11 18" id="KW-0413">Isomerase</keyword>
<evidence type="ECO:0000256" key="14">
    <source>
        <dbReference type="ARBA" id="ARBA00025153"/>
    </source>
</evidence>
<evidence type="ECO:0000259" key="21">
    <source>
        <dbReference type="PROSITE" id="PS51385"/>
    </source>
</evidence>
<keyword evidence="13" id="KW-0511">Multifunctional enzyme</keyword>
<dbReference type="PIRSF" id="PIRSF017184">
    <property type="entry name" value="Nnr"/>
    <property type="match status" value="1"/>
</dbReference>
<evidence type="ECO:0000256" key="9">
    <source>
        <dbReference type="ARBA" id="ARBA00022958"/>
    </source>
</evidence>
<keyword evidence="23" id="KW-1185">Reference proteome</keyword>
<evidence type="ECO:0000256" key="10">
    <source>
        <dbReference type="ARBA" id="ARBA00023027"/>
    </source>
</evidence>
<feature type="binding site" evidence="17">
    <location>
        <position position="320"/>
    </location>
    <ligand>
        <name>(6S)-NADPHX</name>
        <dbReference type="ChEBI" id="CHEBI:64076"/>
    </ligand>
</feature>
<evidence type="ECO:0000256" key="6">
    <source>
        <dbReference type="ARBA" id="ARBA00022741"/>
    </source>
</evidence>
<feature type="binding site" evidence="18">
    <location>
        <position position="162"/>
    </location>
    <ligand>
        <name>K(+)</name>
        <dbReference type="ChEBI" id="CHEBI:29103"/>
    </ligand>
</feature>
<name>A0A1T5A4M8_9SPHI</name>
<comment type="cofactor">
    <cofactor evidence="18 19">
        <name>K(+)</name>
        <dbReference type="ChEBI" id="CHEBI:29103"/>
    </cofactor>
    <text evidence="18 19">Binds 1 potassium ion per subunit.</text>
</comment>
<evidence type="ECO:0000256" key="15">
    <source>
        <dbReference type="ARBA" id="ARBA00048238"/>
    </source>
</evidence>
<dbReference type="GO" id="GO:0046872">
    <property type="term" value="F:metal ion binding"/>
    <property type="evidence" value="ECO:0007669"/>
    <property type="project" value="UniProtKB-UniRule"/>
</dbReference>
<comment type="catalytic activity">
    <reaction evidence="1 18 19">
        <text>(6R)-NADHX = (6S)-NADHX</text>
        <dbReference type="Rhea" id="RHEA:32215"/>
        <dbReference type="ChEBI" id="CHEBI:64074"/>
        <dbReference type="ChEBI" id="CHEBI:64075"/>
        <dbReference type="EC" id="5.1.99.6"/>
    </reaction>
</comment>
<dbReference type="GO" id="GO:0052855">
    <property type="term" value="F:ADP-dependent NAD(P)H-hydrate dehydratase activity"/>
    <property type="evidence" value="ECO:0007669"/>
    <property type="project" value="UniProtKB-UniRule"/>
</dbReference>
<comment type="similarity">
    <text evidence="18">Belongs to the NnrE/AIBP family.</text>
</comment>
<comment type="similarity">
    <text evidence="3 19">In the N-terminal section; belongs to the NnrE/AIBP family.</text>
</comment>
<dbReference type="AlphaFoldDB" id="A0A1T5A4M8"/>
<sequence>MNIITAAQTKDADRHTIETEPIASVDLMERAANAFVTAFIPLYPDSNTSILICCGTGNNGGDGLAIARLLQAHGYDAITVWVVRFANSERDDFTANFARLHNTPIRITEFFPGDKLPDIDQTVIIDALLGSGLNKPLTGDWLRLVKHINGVPGRKVAVDVPTGLRADGIIPDTEYALYAHDVISFQRPKLSFFFPESAKAIERFHVVDIGLDESYIERLPTDFRLITRDDIQRIYRNRLPFSHKGTYGHALLIAGNTRTMGAALLCCGASVYSGAGLTSACIPPAGLAALNTCHPEVMYCPEEDLAEIWGTFDAVGIGPGLGQREKLLTACLGYSAKPMVIDADAITLLAREPSLMEKLPTPCILTPHMKEFDRLFGTHSSWWDRLRTAREQAEARHIVLVLKNRYTFIVMPDGSVYINPTGNPAMASGGMGDVLTGMLTSFLAQGYPPQEAAILACYLHGTAGDQLAANGMAVVPAGKLIRMIPLAIGNRGGFS</sequence>
<dbReference type="InterPro" id="IPR000631">
    <property type="entry name" value="CARKD"/>
</dbReference>
<evidence type="ECO:0000256" key="5">
    <source>
        <dbReference type="ARBA" id="ARBA00022723"/>
    </source>
</evidence>
<dbReference type="PANTHER" id="PTHR12592:SF0">
    <property type="entry name" value="ATP-DEPENDENT (S)-NAD(P)H-HYDRATE DEHYDRATASE"/>
    <property type="match status" value="1"/>
</dbReference>
<keyword evidence="7 17" id="KW-0067">ATP-binding</keyword>
<dbReference type="InterPro" id="IPR029056">
    <property type="entry name" value="Ribokinase-like"/>
</dbReference>
<proteinExistence type="inferred from homology"/>
<evidence type="ECO:0000256" key="8">
    <source>
        <dbReference type="ARBA" id="ARBA00022857"/>
    </source>
</evidence>
<dbReference type="CDD" id="cd01171">
    <property type="entry name" value="YXKO-related"/>
    <property type="match status" value="1"/>
</dbReference>
<evidence type="ECO:0000256" key="17">
    <source>
        <dbReference type="HAMAP-Rule" id="MF_01965"/>
    </source>
</evidence>
<dbReference type="InterPro" id="IPR017953">
    <property type="entry name" value="Carbohydrate_kinase_pred_CS"/>
</dbReference>
<dbReference type="SUPFAM" id="SSF64153">
    <property type="entry name" value="YjeF N-terminal domain-like"/>
    <property type="match status" value="1"/>
</dbReference>
<evidence type="ECO:0000313" key="23">
    <source>
        <dbReference type="Proteomes" id="UP000190541"/>
    </source>
</evidence>
<evidence type="ECO:0000256" key="3">
    <source>
        <dbReference type="ARBA" id="ARBA00006001"/>
    </source>
</evidence>
<feature type="binding site" evidence="17">
    <location>
        <position position="368"/>
    </location>
    <ligand>
        <name>(6S)-NADPHX</name>
        <dbReference type="ChEBI" id="CHEBI:64076"/>
    </ligand>
</feature>
<keyword evidence="8 17" id="KW-0521">NADP</keyword>
<feature type="binding site" evidence="18">
    <location>
        <position position="159"/>
    </location>
    <ligand>
        <name>(6S)-NADPHX</name>
        <dbReference type="ChEBI" id="CHEBI:64076"/>
    </ligand>
</feature>
<dbReference type="HAMAP" id="MF_01965">
    <property type="entry name" value="NADHX_dehydratase"/>
    <property type="match status" value="1"/>
</dbReference>
<evidence type="ECO:0000313" key="22">
    <source>
        <dbReference type="EMBL" id="SKB29944.1"/>
    </source>
</evidence>
<dbReference type="STRING" id="623280.SAMN05660226_00594"/>
<feature type="binding site" evidence="18">
    <location>
        <begin position="58"/>
        <end position="62"/>
    </location>
    <ligand>
        <name>(6S)-NADPHX</name>
        <dbReference type="ChEBI" id="CHEBI:64076"/>
    </ligand>
</feature>
<comment type="catalytic activity">
    <reaction evidence="2 18 19">
        <text>(6R)-NADPHX = (6S)-NADPHX</text>
        <dbReference type="Rhea" id="RHEA:32227"/>
        <dbReference type="ChEBI" id="CHEBI:64076"/>
        <dbReference type="ChEBI" id="CHEBI:64077"/>
        <dbReference type="EC" id="5.1.99.6"/>
    </reaction>
</comment>
<reference evidence="22 23" key="1">
    <citation type="submission" date="2017-02" db="EMBL/GenBank/DDBJ databases">
        <authorList>
            <person name="Peterson S.W."/>
        </authorList>
    </citation>
    <scope>NUCLEOTIDE SEQUENCE [LARGE SCALE GENOMIC DNA]</scope>
    <source>
        <strain evidence="22 23">DSM 22899</strain>
    </source>
</reference>
<feature type="binding site" evidence="17">
    <location>
        <position position="262"/>
    </location>
    <ligand>
        <name>(6S)-NADPHX</name>
        <dbReference type="ChEBI" id="CHEBI:64076"/>
    </ligand>
</feature>
<feature type="domain" description="YjeF C-terminal" evidence="20">
    <location>
        <begin position="227"/>
        <end position="491"/>
    </location>
</feature>
<dbReference type="GO" id="GO:0005524">
    <property type="term" value="F:ATP binding"/>
    <property type="evidence" value="ECO:0007669"/>
    <property type="project" value="UniProtKB-UniRule"/>
</dbReference>
<evidence type="ECO:0000256" key="4">
    <source>
        <dbReference type="ARBA" id="ARBA00009524"/>
    </source>
</evidence>
<dbReference type="OrthoDB" id="9806925at2"/>
<gene>
    <name evidence="18" type="primary">nnrE</name>
    <name evidence="17" type="synonym">nnrD</name>
    <name evidence="22" type="ORF">SAMN05660226_00594</name>
</gene>
<evidence type="ECO:0000256" key="1">
    <source>
        <dbReference type="ARBA" id="ARBA00000013"/>
    </source>
</evidence>
<dbReference type="EMBL" id="FUYS01000001">
    <property type="protein sequence ID" value="SKB29944.1"/>
    <property type="molecule type" value="Genomic_DNA"/>
</dbReference>
<comment type="similarity">
    <text evidence="4 19">In the C-terminal section; belongs to the NnrD/CARKD family.</text>
</comment>
<evidence type="ECO:0000256" key="13">
    <source>
        <dbReference type="ARBA" id="ARBA00023268"/>
    </source>
</evidence>
<feature type="binding site" evidence="18">
    <location>
        <position position="59"/>
    </location>
    <ligand>
        <name>K(+)</name>
        <dbReference type="ChEBI" id="CHEBI:29103"/>
    </ligand>
</feature>
<comment type="subunit">
    <text evidence="17">Homotetramer.</text>
</comment>
<feature type="domain" description="YjeF N-terminal" evidence="21">
    <location>
        <begin position="9"/>
        <end position="217"/>
    </location>
</feature>
<dbReference type="SUPFAM" id="SSF53613">
    <property type="entry name" value="Ribokinase-like"/>
    <property type="match status" value="1"/>
</dbReference>
<feature type="binding site" evidence="17">
    <location>
        <begin position="403"/>
        <end position="407"/>
    </location>
    <ligand>
        <name>AMP</name>
        <dbReference type="ChEBI" id="CHEBI:456215"/>
    </ligand>
</feature>
<comment type="similarity">
    <text evidence="17">Belongs to the NnrD/CARKD family.</text>
</comment>
<dbReference type="GO" id="GO:0110051">
    <property type="term" value="P:metabolite repair"/>
    <property type="evidence" value="ECO:0007669"/>
    <property type="project" value="TreeGrafter"/>
</dbReference>
<comment type="caution">
    <text evidence="18">Lacks conserved residue(s) required for the propagation of feature annotation.</text>
</comment>
<evidence type="ECO:0000259" key="20">
    <source>
        <dbReference type="PROSITE" id="PS51383"/>
    </source>
</evidence>
<dbReference type="Proteomes" id="UP000190541">
    <property type="component" value="Unassembled WGS sequence"/>
</dbReference>
<dbReference type="GO" id="GO:0052856">
    <property type="term" value="F:NAD(P)HX epimerase activity"/>
    <property type="evidence" value="ECO:0007669"/>
    <property type="project" value="UniProtKB-UniRule"/>
</dbReference>
<dbReference type="PROSITE" id="PS01050">
    <property type="entry name" value="YJEF_C_2"/>
    <property type="match status" value="1"/>
</dbReference>
<organism evidence="22 23">
    <name type="scientific">Parapedobacter luteus</name>
    <dbReference type="NCBI Taxonomy" id="623280"/>
    <lineage>
        <taxon>Bacteria</taxon>
        <taxon>Pseudomonadati</taxon>
        <taxon>Bacteroidota</taxon>
        <taxon>Sphingobacteriia</taxon>
        <taxon>Sphingobacteriales</taxon>
        <taxon>Sphingobacteriaceae</taxon>
        <taxon>Parapedobacter</taxon>
    </lineage>
</organism>
<accession>A0A1T5A4M8</accession>
<evidence type="ECO:0000256" key="16">
    <source>
        <dbReference type="ARBA" id="ARBA00049209"/>
    </source>
</evidence>
<dbReference type="InterPro" id="IPR036652">
    <property type="entry name" value="YjeF_N_dom_sf"/>
</dbReference>
<dbReference type="PANTHER" id="PTHR12592">
    <property type="entry name" value="ATP-DEPENDENT (S)-NAD(P)H-HYDRATE DEHYDRATASE FAMILY MEMBER"/>
    <property type="match status" value="1"/>
</dbReference>
<dbReference type="EC" id="5.1.99.6" evidence="19"/>
<dbReference type="PROSITE" id="PS51385">
    <property type="entry name" value="YJEF_N"/>
    <property type="match status" value="1"/>
</dbReference>
<dbReference type="Gene3D" id="3.40.1190.20">
    <property type="match status" value="1"/>
</dbReference>
<keyword evidence="12 17" id="KW-0456">Lyase</keyword>
<dbReference type="Gene3D" id="3.40.50.10260">
    <property type="entry name" value="YjeF N-terminal domain"/>
    <property type="match status" value="1"/>
</dbReference>
<keyword evidence="6 17" id="KW-0547">Nucleotide-binding</keyword>